<name>A0A6H0XL52_9PEZI</name>
<dbReference type="AlphaFoldDB" id="A0A6H0XL52"/>
<accession>A0A6H0XL52</accession>
<evidence type="ECO:0000313" key="3">
    <source>
        <dbReference type="Proteomes" id="UP000503462"/>
    </source>
</evidence>
<gene>
    <name evidence="2" type="ORF">AMS68_000872</name>
</gene>
<evidence type="ECO:0000256" key="1">
    <source>
        <dbReference type="SAM" id="Coils"/>
    </source>
</evidence>
<dbReference type="EMBL" id="CP051139">
    <property type="protein sequence ID" value="QIW95354.1"/>
    <property type="molecule type" value="Genomic_DNA"/>
</dbReference>
<keyword evidence="3" id="KW-1185">Reference proteome</keyword>
<reference evidence="2 3" key="1">
    <citation type="journal article" date="2016" name="Sci. Rep.">
        <title>Peltaster fructicola genome reveals evolution from an invasive phytopathogen to an ectophytic parasite.</title>
        <authorList>
            <person name="Xu C."/>
            <person name="Chen H."/>
            <person name="Gleason M.L."/>
            <person name="Xu J.R."/>
            <person name="Liu H."/>
            <person name="Zhang R."/>
            <person name="Sun G."/>
        </authorList>
    </citation>
    <scope>NUCLEOTIDE SEQUENCE [LARGE SCALE GENOMIC DNA]</scope>
    <source>
        <strain evidence="2 3">LNHT1506</strain>
    </source>
</reference>
<protein>
    <submittedName>
        <fullName evidence="2">Uncharacterized protein</fullName>
    </submittedName>
</protein>
<keyword evidence="1" id="KW-0175">Coiled coil</keyword>
<evidence type="ECO:0000313" key="2">
    <source>
        <dbReference type="EMBL" id="QIW95354.1"/>
    </source>
</evidence>
<proteinExistence type="predicted"/>
<dbReference type="Proteomes" id="UP000503462">
    <property type="component" value="Chromosome 1"/>
</dbReference>
<organism evidence="2 3">
    <name type="scientific">Peltaster fructicola</name>
    <dbReference type="NCBI Taxonomy" id="286661"/>
    <lineage>
        <taxon>Eukaryota</taxon>
        <taxon>Fungi</taxon>
        <taxon>Dikarya</taxon>
        <taxon>Ascomycota</taxon>
        <taxon>Pezizomycotina</taxon>
        <taxon>Dothideomycetes</taxon>
        <taxon>Dothideomycetes incertae sedis</taxon>
        <taxon>Peltaster</taxon>
    </lineage>
</organism>
<sequence>MDHKSTRHDLLDPGNDPDYLRIQLDQAKTQIPTLYAQIRSLKDELAKQAEQNDRQVAKLNGKIHELYQQKGITSKHPQLFSELRTSGNDKSRQEVISAADLKRPISLDSDDESNIPAPQMRCSVCDEGPTSGGGRHGRLGATRTAVSDCQLDHATQSLVPATGAYTTFCDR</sequence>
<feature type="coiled-coil region" evidence="1">
    <location>
        <begin position="24"/>
        <end position="62"/>
    </location>
</feature>